<dbReference type="PANTHER" id="PTHR43004:SF19">
    <property type="entry name" value="BINDING MONOOXYGENASE, PUTATIVE (JCVI)-RELATED"/>
    <property type="match status" value="1"/>
</dbReference>
<sequence length="547" mass="59685">MSNLPPVAEPGPDAAAVHPVVIAGAGPIGLITALGLVHHGIPVIVLEDDAELSRDTKAGTVLTRTLEVLDRYDAVEPVLRDSVRLDEIGDIERATNVARFSVRTEKLVDDTRYPFVVNIPQNSLEASLYATLRERAGAAVRLRHRVEGFSQTDEGVVLQVASPEGAYDLRAQYVLACDGGRSTIRGQLGIAVAGKTLEARYMLVDLRVDLDVDNPRDYPYLAYFSDPDEWMILVRQPHCWRFLFPLAAGEAEPDETQLREKALRFIGDVDDVEVLGTNIYSVHLRIAERWREDRVFLMGDAAHLITPMWALGLNTGVLDASNLPWRLAWVLRGWADPTLLDGYEREQSAVAVRGSAEMAELARAAMEHVDETSATTRADWGYAMTRTLLGVRLDVGGADAWGMSPAGSEPSAVRVGDRIPDLVVFGPDGGRHRLHDLVSDSFVALVFADARRRPALPAEAPGLGCFVVSRWDAPHDSGLRERFLFDPGSLVRERLGVEDDTVVLVRPDGHVAAILPRGSGDPAEVYRSIVRPAGAASRSTGTAHGTR</sequence>
<comment type="caution">
    <text evidence="6">The sequence shown here is derived from an EMBL/GenBank/DDBJ whole genome shotgun (WGS) entry which is preliminary data.</text>
</comment>
<dbReference type="Gene3D" id="3.40.30.120">
    <property type="match status" value="1"/>
</dbReference>
<dbReference type="EMBL" id="VYRZ01000003">
    <property type="protein sequence ID" value="KAA9085445.1"/>
    <property type="molecule type" value="Genomic_DNA"/>
</dbReference>
<comment type="cofactor">
    <cofactor evidence="1">
        <name>FAD</name>
        <dbReference type="ChEBI" id="CHEBI:57692"/>
    </cofactor>
</comment>
<dbReference type="SUPFAM" id="SSF51905">
    <property type="entry name" value="FAD/NAD(P)-binding domain"/>
    <property type="match status" value="1"/>
</dbReference>
<dbReference type="Pfam" id="PF01494">
    <property type="entry name" value="FAD_binding_3"/>
    <property type="match status" value="1"/>
</dbReference>
<dbReference type="AlphaFoldDB" id="A0A5J5IRA0"/>
<evidence type="ECO:0000256" key="4">
    <source>
        <dbReference type="ARBA" id="ARBA00022827"/>
    </source>
</evidence>
<reference evidence="7" key="1">
    <citation type="submission" date="2019-09" db="EMBL/GenBank/DDBJ databases">
        <title>Mumia zhuanghuii sp. nov. isolated from the intestinal contents of plateau pika (Ochotona curzoniae) in the Qinghai-Tibet plateau of China.</title>
        <authorList>
            <person name="Tian Z."/>
        </authorList>
    </citation>
    <scope>NUCLEOTIDE SEQUENCE [LARGE SCALE GENOMIC DNA]</scope>
    <source>
        <strain evidence="7">DSM 25564</strain>
    </source>
</reference>
<proteinExistence type="inferred from homology"/>
<evidence type="ECO:0000256" key="1">
    <source>
        <dbReference type="ARBA" id="ARBA00001974"/>
    </source>
</evidence>
<evidence type="ECO:0000313" key="6">
    <source>
        <dbReference type="EMBL" id="KAA9085445.1"/>
    </source>
</evidence>
<dbReference type="Proteomes" id="UP000327039">
    <property type="component" value="Unassembled WGS sequence"/>
</dbReference>
<gene>
    <name evidence="6" type="ORF">F6B42_13375</name>
</gene>
<name>A0A5J5IRA0_9MICO</name>
<dbReference type="Gene3D" id="3.30.70.2450">
    <property type="match status" value="1"/>
</dbReference>
<protein>
    <submittedName>
        <fullName evidence="6">FAD-binding monooxygenase</fullName>
    </submittedName>
</protein>
<evidence type="ECO:0000256" key="2">
    <source>
        <dbReference type="ARBA" id="ARBA00007801"/>
    </source>
</evidence>
<dbReference type="OrthoDB" id="4246007at2"/>
<dbReference type="InterPro" id="IPR036188">
    <property type="entry name" value="FAD/NAD-bd_sf"/>
</dbReference>
<dbReference type="InterPro" id="IPR002938">
    <property type="entry name" value="FAD-bd"/>
</dbReference>
<dbReference type="InterPro" id="IPR036249">
    <property type="entry name" value="Thioredoxin-like_sf"/>
</dbReference>
<dbReference type="PRINTS" id="PR00420">
    <property type="entry name" value="RNGMNOXGNASE"/>
</dbReference>
<comment type="similarity">
    <text evidence="2">Belongs to the PheA/TfdB FAD monooxygenase family.</text>
</comment>
<dbReference type="PANTHER" id="PTHR43004">
    <property type="entry name" value="TRK SYSTEM POTASSIUM UPTAKE PROTEIN"/>
    <property type="match status" value="1"/>
</dbReference>
<keyword evidence="4" id="KW-0274">FAD</keyword>
<dbReference type="Gene3D" id="3.50.50.60">
    <property type="entry name" value="FAD/NAD(P)-binding domain"/>
    <property type="match status" value="1"/>
</dbReference>
<dbReference type="RefSeq" id="WP_150420167.1">
    <property type="nucleotide sequence ID" value="NZ_VYRZ01000003.1"/>
</dbReference>
<dbReference type="SUPFAM" id="SSF52833">
    <property type="entry name" value="Thioredoxin-like"/>
    <property type="match status" value="1"/>
</dbReference>
<keyword evidence="3" id="KW-0285">Flavoprotein</keyword>
<feature type="domain" description="FAD-binding" evidence="5">
    <location>
        <begin position="19"/>
        <end position="351"/>
    </location>
</feature>
<dbReference type="GO" id="GO:0016709">
    <property type="term" value="F:oxidoreductase activity, acting on paired donors, with incorporation or reduction of molecular oxygen, NAD(P)H as one donor, and incorporation of one atom of oxygen"/>
    <property type="evidence" value="ECO:0007669"/>
    <property type="project" value="UniProtKB-ARBA"/>
</dbReference>
<accession>A0A5J5IRA0</accession>
<keyword evidence="7" id="KW-1185">Reference proteome</keyword>
<keyword evidence="6" id="KW-0503">Monooxygenase</keyword>
<keyword evidence="6" id="KW-0560">Oxidoreductase</keyword>
<dbReference type="GO" id="GO:0071949">
    <property type="term" value="F:FAD binding"/>
    <property type="evidence" value="ECO:0007669"/>
    <property type="project" value="InterPro"/>
</dbReference>
<evidence type="ECO:0000256" key="3">
    <source>
        <dbReference type="ARBA" id="ARBA00022630"/>
    </source>
</evidence>
<organism evidence="6 7">
    <name type="scientific">Microbacterium radiodurans</name>
    <dbReference type="NCBI Taxonomy" id="661398"/>
    <lineage>
        <taxon>Bacteria</taxon>
        <taxon>Bacillati</taxon>
        <taxon>Actinomycetota</taxon>
        <taxon>Actinomycetes</taxon>
        <taxon>Micrococcales</taxon>
        <taxon>Microbacteriaceae</taxon>
        <taxon>Microbacterium</taxon>
    </lineage>
</organism>
<evidence type="ECO:0000259" key="5">
    <source>
        <dbReference type="Pfam" id="PF01494"/>
    </source>
</evidence>
<evidence type="ECO:0000313" key="7">
    <source>
        <dbReference type="Proteomes" id="UP000327039"/>
    </source>
</evidence>
<dbReference type="InterPro" id="IPR050641">
    <property type="entry name" value="RIFMO-like"/>
</dbReference>